<organism evidence="1 2">
    <name type="scientific">Prevotella lacticifex</name>
    <dbReference type="NCBI Taxonomy" id="2854755"/>
    <lineage>
        <taxon>Bacteria</taxon>
        <taxon>Pseudomonadati</taxon>
        <taxon>Bacteroidota</taxon>
        <taxon>Bacteroidia</taxon>
        <taxon>Bacteroidales</taxon>
        <taxon>Prevotellaceae</taxon>
        <taxon>Prevotella</taxon>
    </lineage>
</organism>
<accession>A0A9R1CVK7</accession>
<proteinExistence type="predicted"/>
<evidence type="ECO:0008006" key="3">
    <source>
        <dbReference type="Google" id="ProtNLM"/>
    </source>
</evidence>
<evidence type="ECO:0000313" key="2">
    <source>
        <dbReference type="Proteomes" id="UP000825483"/>
    </source>
</evidence>
<gene>
    <name evidence="1" type="ORF">PRLR5076_11480</name>
</gene>
<sequence>MKDGRMREKGLYRFYLYDKLSRVAVEGTCTSCNRGRNVTRTTLDTRQSGFFGTGYIIGHDLRLENPKLEVVNYYDNYDYLSLLLAKTNHGLDWQQQIASGTNTTGLVTGTYSVASDDSPLLDVFFYNAKGQVIQSYRVLSENSFLKQNTRYTFTGKQENVSQLLFKNGRGYTTETVNSYNKHNDQLESTSLSVNGTQKKGLCYENFSNSRLGRNSPFQKFIFSWSLKYRKILIIE</sequence>
<comment type="caution">
    <text evidence="1">The sequence shown here is derived from an EMBL/GenBank/DDBJ whole genome shotgun (WGS) entry which is preliminary data.</text>
</comment>
<reference evidence="1" key="1">
    <citation type="journal article" date="2022" name="Int. J. Syst. Evol. Microbiol.">
        <title>Prevotella lacticifex sp. nov., isolated from the rumen of cows.</title>
        <authorList>
            <person name="Shinkai T."/>
            <person name="Ikeyama N."/>
            <person name="Kumagai M."/>
            <person name="Ohmori H."/>
            <person name="Sakamoto M."/>
            <person name="Ohkuma M."/>
            <person name="Mitsumori M."/>
        </authorList>
    </citation>
    <scope>NUCLEOTIDE SEQUENCE</scope>
    <source>
        <strain evidence="1">R5076</strain>
    </source>
</reference>
<dbReference type="EMBL" id="BPUB01000001">
    <property type="protein sequence ID" value="GJG58297.1"/>
    <property type="molecule type" value="Genomic_DNA"/>
</dbReference>
<dbReference type="AlphaFoldDB" id="A0A9R1CVK7"/>
<dbReference type="Proteomes" id="UP000825483">
    <property type="component" value="Unassembled WGS sequence"/>
</dbReference>
<keyword evidence="2" id="KW-1185">Reference proteome</keyword>
<evidence type="ECO:0000313" key="1">
    <source>
        <dbReference type="EMBL" id="GJG58297.1"/>
    </source>
</evidence>
<protein>
    <recommendedName>
        <fullName evidence="3">RHS repeat-associated core domain-containing protein</fullName>
    </recommendedName>
</protein>
<name>A0A9R1CVK7_9BACT</name>